<protein>
    <submittedName>
        <fullName evidence="4">Acetyltransferase (GNAT) family protein</fullName>
    </submittedName>
</protein>
<dbReference type="Proteomes" id="UP000295493">
    <property type="component" value="Unassembled WGS sequence"/>
</dbReference>
<dbReference type="RefSeq" id="WP_133495769.1">
    <property type="nucleotide sequence ID" value="NZ_BMLU01000007.1"/>
</dbReference>
<gene>
    <name evidence="4" type="ORF">EV664_10734</name>
</gene>
<dbReference type="SUPFAM" id="SSF55729">
    <property type="entry name" value="Acyl-CoA N-acyltransferases (Nat)"/>
    <property type="match status" value="1"/>
</dbReference>
<keyword evidence="2" id="KW-0012">Acyltransferase</keyword>
<dbReference type="InterPro" id="IPR016181">
    <property type="entry name" value="Acyl_CoA_acyltransferase"/>
</dbReference>
<keyword evidence="1 4" id="KW-0808">Transferase</keyword>
<dbReference type="OrthoDB" id="7205533at2"/>
<dbReference type="InterPro" id="IPR000182">
    <property type="entry name" value="GNAT_dom"/>
</dbReference>
<comment type="caution">
    <text evidence="4">The sequence shown here is derived from an EMBL/GenBank/DDBJ whole genome shotgun (WGS) entry which is preliminary data.</text>
</comment>
<accession>A0A4R6FLZ1</accession>
<evidence type="ECO:0000313" key="4">
    <source>
        <dbReference type="EMBL" id="TDN81635.1"/>
    </source>
</evidence>
<dbReference type="AlphaFoldDB" id="A0A4R6FLZ1"/>
<evidence type="ECO:0000313" key="5">
    <source>
        <dbReference type="Proteomes" id="UP000295493"/>
    </source>
</evidence>
<keyword evidence="5" id="KW-1185">Reference proteome</keyword>
<dbReference type="EMBL" id="SNWD01000007">
    <property type="protein sequence ID" value="TDN81635.1"/>
    <property type="molecule type" value="Genomic_DNA"/>
</dbReference>
<reference evidence="4 5" key="1">
    <citation type="submission" date="2019-03" db="EMBL/GenBank/DDBJ databases">
        <title>Genomic Encyclopedia of Type Strains, Phase IV (KMG-IV): sequencing the most valuable type-strain genomes for metagenomic binning, comparative biology and taxonomic classification.</title>
        <authorList>
            <person name="Goeker M."/>
        </authorList>
    </citation>
    <scope>NUCLEOTIDE SEQUENCE [LARGE SCALE GENOMIC DNA]</scope>
    <source>
        <strain evidence="4 5">DSM 25059</strain>
    </source>
</reference>
<dbReference type="PANTHER" id="PTHR43877">
    <property type="entry name" value="AMINOALKYLPHOSPHONATE N-ACETYLTRANSFERASE-RELATED-RELATED"/>
    <property type="match status" value="1"/>
</dbReference>
<dbReference type="Gene3D" id="3.40.630.30">
    <property type="match status" value="1"/>
</dbReference>
<feature type="domain" description="N-acetyltransferase" evidence="3">
    <location>
        <begin position="25"/>
        <end position="174"/>
    </location>
</feature>
<evidence type="ECO:0000259" key="3">
    <source>
        <dbReference type="PROSITE" id="PS51186"/>
    </source>
</evidence>
<name>A0A4R6FLZ1_9SPHN</name>
<dbReference type="Pfam" id="PF00583">
    <property type="entry name" value="Acetyltransf_1"/>
    <property type="match status" value="1"/>
</dbReference>
<evidence type="ECO:0000256" key="2">
    <source>
        <dbReference type="ARBA" id="ARBA00023315"/>
    </source>
</evidence>
<evidence type="ECO:0000256" key="1">
    <source>
        <dbReference type="ARBA" id="ARBA00022679"/>
    </source>
</evidence>
<dbReference type="PROSITE" id="PS51186">
    <property type="entry name" value="GNAT"/>
    <property type="match status" value="1"/>
</dbReference>
<proteinExistence type="predicted"/>
<organism evidence="4 5">
    <name type="scientific">Stakelama pacifica</name>
    <dbReference type="NCBI Taxonomy" id="517720"/>
    <lineage>
        <taxon>Bacteria</taxon>
        <taxon>Pseudomonadati</taxon>
        <taxon>Pseudomonadota</taxon>
        <taxon>Alphaproteobacteria</taxon>
        <taxon>Sphingomonadales</taxon>
        <taxon>Sphingomonadaceae</taxon>
        <taxon>Stakelama</taxon>
    </lineage>
</organism>
<sequence>MRIESWRLAPADAGDAGRLALVGAASFLDGFAGIIGGDAMVAHCATKHNAEYYRDLLAPEGSKAWLIEAVPGGAPLGYCVLTAPDLPVAGEGDLEVKRIYTLSQLHGSGAGAAMMAAAIHAAREAGAKRLMLGVYAGNERAIGFYRKYGFEPVGKRQFTVGDQVCDDLVLAMTL</sequence>
<dbReference type="InterPro" id="IPR050832">
    <property type="entry name" value="Bact_Acetyltransf"/>
</dbReference>
<dbReference type="GO" id="GO:0016747">
    <property type="term" value="F:acyltransferase activity, transferring groups other than amino-acyl groups"/>
    <property type="evidence" value="ECO:0007669"/>
    <property type="project" value="InterPro"/>
</dbReference>